<dbReference type="AlphaFoldDB" id="A0A2N5UU05"/>
<name>A0A2N5UU05_9BASI</name>
<dbReference type="EMBL" id="PGCI01000093">
    <property type="protein sequence ID" value="PLW41127.1"/>
    <property type="molecule type" value="Genomic_DNA"/>
</dbReference>
<sequence>MLLRLDAICGPVQLLHIVKGCRVWLCGKLTAIGVDRVHVDQEVSREFFSGRSNSLATGSQP</sequence>
<accession>A0A2N5UU05</accession>
<comment type="caution">
    <text evidence="1">The sequence shown here is derived from an EMBL/GenBank/DDBJ whole genome shotgun (WGS) entry which is preliminary data.</text>
</comment>
<evidence type="ECO:0000313" key="1">
    <source>
        <dbReference type="EMBL" id="PLW41127.1"/>
    </source>
</evidence>
<organism evidence="1 2">
    <name type="scientific">Puccinia coronata f. sp. avenae</name>
    <dbReference type="NCBI Taxonomy" id="200324"/>
    <lineage>
        <taxon>Eukaryota</taxon>
        <taxon>Fungi</taxon>
        <taxon>Dikarya</taxon>
        <taxon>Basidiomycota</taxon>
        <taxon>Pucciniomycotina</taxon>
        <taxon>Pucciniomycetes</taxon>
        <taxon>Pucciniales</taxon>
        <taxon>Pucciniaceae</taxon>
        <taxon>Puccinia</taxon>
    </lineage>
</organism>
<proteinExistence type="predicted"/>
<gene>
    <name evidence="1" type="ORF">PCASD_11850</name>
</gene>
<reference evidence="1 2" key="1">
    <citation type="submission" date="2017-11" db="EMBL/GenBank/DDBJ databases">
        <title>De novo assembly and phasing of dikaryotic genomes from two isolates of Puccinia coronata f. sp. avenae, the causal agent of oat crown rust.</title>
        <authorList>
            <person name="Miller M.E."/>
            <person name="Zhang Y."/>
            <person name="Omidvar V."/>
            <person name="Sperschneider J."/>
            <person name="Schwessinger B."/>
            <person name="Raley C."/>
            <person name="Palmer J.M."/>
            <person name="Garnica D."/>
            <person name="Upadhyaya N."/>
            <person name="Rathjen J."/>
            <person name="Taylor J.M."/>
            <person name="Park R.F."/>
            <person name="Dodds P.N."/>
            <person name="Hirsch C.D."/>
            <person name="Kianian S.F."/>
            <person name="Figueroa M."/>
        </authorList>
    </citation>
    <scope>NUCLEOTIDE SEQUENCE [LARGE SCALE GENOMIC DNA]</scope>
    <source>
        <strain evidence="1">12SD80</strain>
    </source>
</reference>
<dbReference type="Proteomes" id="UP000235392">
    <property type="component" value="Unassembled WGS sequence"/>
</dbReference>
<protein>
    <submittedName>
        <fullName evidence="1">Uncharacterized protein</fullName>
    </submittedName>
</protein>
<evidence type="ECO:0000313" key="2">
    <source>
        <dbReference type="Proteomes" id="UP000235392"/>
    </source>
</evidence>